<reference evidence="5" key="3">
    <citation type="journal article" date="2014" name="Nature">
        <title>Elephant shark genome provides unique insights into gnathostome evolution.</title>
        <authorList>
            <consortium name="International Elephant Shark Genome Sequencing Consortium"/>
            <person name="Venkatesh B."/>
            <person name="Lee A.P."/>
            <person name="Ravi V."/>
            <person name="Maurya A.K."/>
            <person name="Lian M.M."/>
            <person name="Swann J.B."/>
            <person name="Ohta Y."/>
            <person name="Flajnik M.F."/>
            <person name="Sutoh Y."/>
            <person name="Kasahara M."/>
            <person name="Hoon S."/>
            <person name="Gangu V."/>
            <person name="Roy S.W."/>
            <person name="Irimia M."/>
            <person name="Korzh V."/>
            <person name="Kondrychyn I."/>
            <person name="Lim Z.W."/>
            <person name="Tay B.H."/>
            <person name="Tohari S."/>
            <person name="Kong K.W."/>
            <person name="Ho S."/>
            <person name="Lorente-Galdos B."/>
            <person name="Quilez J."/>
            <person name="Marques-Bonet T."/>
            <person name="Raney B.J."/>
            <person name="Ingham P.W."/>
            <person name="Tay A."/>
            <person name="Hillier L.W."/>
            <person name="Minx P."/>
            <person name="Boehm T."/>
            <person name="Wilson R.K."/>
            <person name="Brenner S."/>
            <person name="Warren W.C."/>
        </authorList>
    </citation>
    <scope>NUCLEOTIDE SEQUENCE [LARGE SCALE GENOMIC DNA]</scope>
</reference>
<dbReference type="CDD" id="cd08573">
    <property type="entry name" value="GDPD_GDE1"/>
    <property type="match status" value="1"/>
</dbReference>
<accession>A0A4W3I7H8</accession>
<dbReference type="InterPro" id="IPR030395">
    <property type="entry name" value="GP_PDE_dom"/>
</dbReference>
<dbReference type="GO" id="GO:0006644">
    <property type="term" value="P:phospholipid metabolic process"/>
    <property type="evidence" value="ECO:0007669"/>
    <property type="project" value="TreeGrafter"/>
</dbReference>
<keyword evidence="2" id="KW-1133">Transmembrane helix</keyword>
<reference evidence="4" key="4">
    <citation type="submission" date="2025-08" db="UniProtKB">
        <authorList>
            <consortium name="Ensembl"/>
        </authorList>
    </citation>
    <scope>IDENTIFICATION</scope>
</reference>
<feature type="transmembrane region" description="Helical" evidence="2">
    <location>
        <begin position="21"/>
        <end position="39"/>
    </location>
</feature>
<reference evidence="4" key="5">
    <citation type="submission" date="2025-09" db="UniProtKB">
        <authorList>
            <consortium name="Ensembl"/>
        </authorList>
    </citation>
    <scope>IDENTIFICATION</scope>
</reference>
<reference evidence="5" key="2">
    <citation type="journal article" date="2007" name="PLoS Biol.">
        <title>Survey sequencing and comparative analysis of the elephant shark (Callorhinchus milii) genome.</title>
        <authorList>
            <person name="Venkatesh B."/>
            <person name="Kirkness E.F."/>
            <person name="Loh Y.H."/>
            <person name="Halpern A.L."/>
            <person name="Lee A.P."/>
            <person name="Johnson J."/>
            <person name="Dandona N."/>
            <person name="Viswanathan L.D."/>
            <person name="Tay A."/>
            <person name="Venter J.C."/>
            <person name="Strausberg R.L."/>
            <person name="Brenner S."/>
        </authorList>
    </citation>
    <scope>NUCLEOTIDE SEQUENCE [LARGE SCALE GENOMIC DNA]</scope>
</reference>
<dbReference type="STRING" id="7868.ENSCMIP00000022983"/>
<keyword evidence="2" id="KW-0472">Membrane</keyword>
<reference evidence="5" key="1">
    <citation type="journal article" date="2006" name="Science">
        <title>Ancient noncoding elements conserved in the human genome.</title>
        <authorList>
            <person name="Venkatesh B."/>
            <person name="Kirkness E.F."/>
            <person name="Loh Y.H."/>
            <person name="Halpern A.L."/>
            <person name="Lee A.P."/>
            <person name="Johnson J."/>
            <person name="Dandona N."/>
            <person name="Viswanathan L.D."/>
            <person name="Tay A."/>
            <person name="Venter J.C."/>
            <person name="Strausberg R.L."/>
            <person name="Brenner S."/>
        </authorList>
    </citation>
    <scope>NUCLEOTIDE SEQUENCE [LARGE SCALE GENOMIC DNA]</scope>
</reference>
<protein>
    <submittedName>
        <fullName evidence="4">Glycerophosphodiester phosphodiesterase 1</fullName>
    </submittedName>
</protein>
<sequence length="293" mass="33902">MLCAVVPRSHRSLRKEVLPKHPFGLVLYSFSFLFFLSFLCSAAKNKATGVELDVEFTADGVPILMHDDNVDRTTDGTGPLDRWTFEEIRKLNPAAKHKLHKIFPNEKIPTLKEAIMECLKYNLTIFFDVKGHSSAALKLMYREFPELYGRSIVCSFEPMVIIKMRHADQNVVTALTHRPWRLSHTKTGIAHFSGFWLYWYQLVDLILDWSLHTILWKLCGISAFLMEKSYISMSYIQQWADRGVEVVAWSVNDSYEKCYYENILNCTYITDTLQEQCHSRNVTIENTISGLTV</sequence>
<proteinExistence type="inferred from homology"/>
<evidence type="ECO:0000313" key="4">
    <source>
        <dbReference type="Ensembl" id="ENSCMIP00000022983.1"/>
    </source>
</evidence>
<organism evidence="4 5">
    <name type="scientific">Callorhinchus milii</name>
    <name type="common">Ghost shark</name>
    <dbReference type="NCBI Taxonomy" id="7868"/>
    <lineage>
        <taxon>Eukaryota</taxon>
        <taxon>Metazoa</taxon>
        <taxon>Chordata</taxon>
        <taxon>Craniata</taxon>
        <taxon>Vertebrata</taxon>
        <taxon>Chondrichthyes</taxon>
        <taxon>Holocephali</taxon>
        <taxon>Chimaeriformes</taxon>
        <taxon>Callorhinchidae</taxon>
        <taxon>Callorhinchus</taxon>
    </lineage>
</organism>
<dbReference type="Ensembl" id="ENSCMIT00000023379.1">
    <property type="protein sequence ID" value="ENSCMIP00000022983.1"/>
    <property type="gene ID" value="ENSCMIG00000010314.1"/>
</dbReference>
<dbReference type="Pfam" id="PF03009">
    <property type="entry name" value="GDPD"/>
    <property type="match status" value="1"/>
</dbReference>
<evidence type="ECO:0000256" key="1">
    <source>
        <dbReference type="ARBA" id="ARBA00007277"/>
    </source>
</evidence>
<feature type="domain" description="GP-PDE" evidence="3">
    <location>
        <begin position="17"/>
        <end position="282"/>
    </location>
</feature>
<dbReference type="InterPro" id="IPR017946">
    <property type="entry name" value="PLC-like_Pdiesterase_TIM-brl"/>
</dbReference>
<evidence type="ECO:0000256" key="2">
    <source>
        <dbReference type="SAM" id="Phobius"/>
    </source>
</evidence>
<dbReference type="InParanoid" id="A0A4W3I7H8"/>
<dbReference type="GO" id="GO:0008889">
    <property type="term" value="F:glycerophosphodiester phosphodiesterase activity"/>
    <property type="evidence" value="ECO:0007669"/>
    <property type="project" value="TreeGrafter"/>
</dbReference>
<dbReference type="PANTHER" id="PTHR46320">
    <property type="entry name" value="GLYCEROPHOSPHODIESTER PHOSPHODIESTERASE 1"/>
    <property type="match status" value="1"/>
</dbReference>
<name>A0A4W3I7H8_CALMI</name>
<evidence type="ECO:0000259" key="3">
    <source>
        <dbReference type="PROSITE" id="PS51704"/>
    </source>
</evidence>
<keyword evidence="2" id="KW-0812">Transmembrane</keyword>
<dbReference type="GO" id="GO:0006580">
    <property type="term" value="P:ethanolamine metabolic process"/>
    <property type="evidence" value="ECO:0007669"/>
    <property type="project" value="TreeGrafter"/>
</dbReference>
<dbReference type="PANTHER" id="PTHR46320:SF1">
    <property type="entry name" value="GLYCEROPHOSPHODIESTER PHOSPHODIESTERASE 1"/>
    <property type="match status" value="1"/>
</dbReference>
<dbReference type="GeneTree" id="ENSGT00510000047820"/>
<dbReference type="GO" id="GO:0070291">
    <property type="term" value="P:N-acylethanolamine metabolic process"/>
    <property type="evidence" value="ECO:0007669"/>
    <property type="project" value="TreeGrafter"/>
</dbReference>
<dbReference type="Proteomes" id="UP000314986">
    <property type="component" value="Unassembled WGS sequence"/>
</dbReference>
<dbReference type="Gene3D" id="3.20.20.190">
    <property type="entry name" value="Phosphatidylinositol (PI) phosphodiesterase"/>
    <property type="match status" value="1"/>
</dbReference>
<keyword evidence="5" id="KW-1185">Reference proteome</keyword>
<dbReference type="SUPFAM" id="SSF51695">
    <property type="entry name" value="PLC-like phosphodiesterases"/>
    <property type="match status" value="1"/>
</dbReference>
<dbReference type="PROSITE" id="PS51704">
    <property type="entry name" value="GP_PDE"/>
    <property type="match status" value="1"/>
</dbReference>
<dbReference type="GO" id="GO:0005886">
    <property type="term" value="C:plasma membrane"/>
    <property type="evidence" value="ECO:0007669"/>
    <property type="project" value="TreeGrafter"/>
</dbReference>
<dbReference type="AlphaFoldDB" id="A0A4W3I7H8"/>
<comment type="similarity">
    <text evidence="1">Belongs to the glycerophosphoryl diester phosphodiesterase family.</text>
</comment>
<dbReference type="OMA" id="KHHWMTL"/>
<evidence type="ECO:0000313" key="5">
    <source>
        <dbReference type="Proteomes" id="UP000314986"/>
    </source>
</evidence>